<dbReference type="SUPFAM" id="SSF53098">
    <property type="entry name" value="Ribonuclease H-like"/>
    <property type="match status" value="1"/>
</dbReference>
<dbReference type="GO" id="GO:0015074">
    <property type="term" value="P:DNA integration"/>
    <property type="evidence" value="ECO:0007669"/>
    <property type="project" value="InterPro"/>
</dbReference>
<dbReference type="KEGG" id="nneo:PQG83_05060"/>
<name>A0AA96GJK0_9BACT</name>
<accession>A0AA96GJK0</accession>
<dbReference type="Gene3D" id="3.30.420.10">
    <property type="entry name" value="Ribonuclease H-like superfamily/Ribonuclease H"/>
    <property type="match status" value="1"/>
</dbReference>
<dbReference type="GO" id="GO:0003676">
    <property type="term" value="F:nucleic acid binding"/>
    <property type="evidence" value="ECO:0007669"/>
    <property type="project" value="InterPro"/>
</dbReference>
<dbReference type="InterPro" id="IPR036397">
    <property type="entry name" value="RNaseH_sf"/>
</dbReference>
<proteinExistence type="predicted"/>
<evidence type="ECO:0000259" key="1">
    <source>
        <dbReference type="PROSITE" id="PS50994"/>
    </source>
</evidence>
<gene>
    <name evidence="2" type="ORF">PQG83_05060</name>
</gene>
<dbReference type="AlphaFoldDB" id="A0AA96GJK0"/>
<evidence type="ECO:0000313" key="2">
    <source>
        <dbReference type="EMBL" id="WNM63126.1"/>
    </source>
</evidence>
<dbReference type="EMBL" id="CP116968">
    <property type="protein sequence ID" value="WNM63126.1"/>
    <property type="molecule type" value="Genomic_DNA"/>
</dbReference>
<dbReference type="Pfam" id="PF13683">
    <property type="entry name" value="rve_3"/>
    <property type="match status" value="1"/>
</dbReference>
<keyword evidence="3" id="KW-1185">Reference proteome</keyword>
<sequence>MIIQFAQETPAWGYDRIVGTLKNVGYTVSDQTVGNILQRHGLPPAPERKKTTTWREFIRSHWDILVATDFFTTEVWTRSGLVIYYILFYIQVGRRKVHIAGLTPNPNGAWMIQIARNSTMMEWGFLTPGQQVIHDRGTKFCSTFQETIKAAGVKLVKLPPCSPNLNAQAERWSRSVKEEVLSRLILFGEGALRQVLKEYVTHYHQERPHQGKGNELLLPRPKKEAWETNPIRPREKLGGLLKYYSREAA</sequence>
<feature type="domain" description="Integrase catalytic" evidence="1">
    <location>
        <begin position="42"/>
        <end position="227"/>
    </location>
</feature>
<dbReference type="InterPro" id="IPR001584">
    <property type="entry name" value="Integrase_cat-core"/>
</dbReference>
<dbReference type="InterPro" id="IPR012337">
    <property type="entry name" value="RNaseH-like_sf"/>
</dbReference>
<dbReference type="PROSITE" id="PS50994">
    <property type="entry name" value="INTEGRASE"/>
    <property type="match status" value="1"/>
</dbReference>
<dbReference type="RefSeq" id="WP_312747491.1">
    <property type="nucleotide sequence ID" value="NZ_CP116968.1"/>
</dbReference>
<reference evidence="2 3" key="1">
    <citation type="submission" date="2023-01" db="EMBL/GenBank/DDBJ databases">
        <title>Cultivation and genomic characterization of new, ubiquitous marine nitrite-oxidizing bacteria from the Nitrospirales.</title>
        <authorList>
            <person name="Mueller A.J."/>
            <person name="Daebeler A."/>
            <person name="Herbold C.W."/>
            <person name="Kirkegaard R.H."/>
            <person name="Daims H."/>
        </authorList>
    </citation>
    <scope>NUCLEOTIDE SEQUENCE [LARGE SCALE GENOMIC DNA]</scope>
    <source>
        <strain evidence="2 3">DK</strain>
    </source>
</reference>
<dbReference type="Proteomes" id="UP001302494">
    <property type="component" value="Chromosome"/>
</dbReference>
<evidence type="ECO:0000313" key="3">
    <source>
        <dbReference type="Proteomes" id="UP001302494"/>
    </source>
</evidence>
<protein>
    <submittedName>
        <fullName evidence="2">Integrase core domain-containing protein</fullName>
    </submittedName>
</protein>
<organism evidence="2 3">
    <name type="scientific">Candidatus Nitrospira neomarina</name>
    <dbReference type="NCBI Taxonomy" id="3020899"/>
    <lineage>
        <taxon>Bacteria</taxon>
        <taxon>Pseudomonadati</taxon>
        <taxon>Nitrospirota</taxon>
        <taxon>Nitrospiria</taxon>
        <taxon>Nitrospirales</taxon>
        <taxon>Nitrospiraceae</taxon>
        <taxon>Nitrospira</taxon>
    </lineage>
</organism>